<dbReference type="InterPro" id="IPR018490">
    <property type="entry name" value="cNMP-bd_dom_sf"/>
</dbReference>
<sequence length="229" mass="26702">MKKDISKLLKLSRICQNLTDEQINRLIQNNLITFVQYDRNEILFWTDKKPKNLIILLSGNIAMGKNTHDGRRVLGASNTSIGELIGEVRLFSDKKLFWDYAVALKHTEVLEISCEFLLNPVEKHADIQIILMQNVMRVFVRKFEFLSDKVRILSFSAARDRIAFYFFSMQNKDQRVMLTETREEIADYLGIARPSLSRELGRLQDEGFIQMKGNEVIILNQILFENILE</sequence>
<dbReference type="PANTHER" id="PTHR24567">
    <property type="entry name" value="CRP FAMILY TRANSCRIPTIONAL REGULATORY PROTEIN"/>
    <property type="match status" value="1"/>
</dbReference>
<name>A0A7X1DPF9_9LIST</name>
<dbReference type="RefSeq" id="WP_185639408.1">
    <property type="nucleotide sequence ID" value="NZ_JAATOD010000006.1"/>
</dbReference>
<gene>
    <name evidence="6" type="ORF">HCX62_13420</name>
</gene>
<evidence type="ECO:0000256" key="1">
    <source>
        <dbReference type="ARBA" id="ARBA00023015"/>
    </source>
</evidence>
<dbReference type="EMBL" id="JAATOD010000006">
    <property type="protein sequence ID" value="MBC2331033.1"/>
    <property type="molecule type" value="Genomic_DNA"/>
</dbReference>
<dbReference type="Pfam" id="PF13545">
    <property type="entry name" value="HTH_Crp_2"/>
    <property type="match status" value="1"/>
</dbReference>
<keyword evidence="1" id="KW-0805">Transcription regulation</keyword>
<reference evidence="6 7" key="1">
    <citation type="submission" date="2020-03" db="EMBL/GenBank/DDBJ databases">
        <title>Soil Listeria distribution.</title>
        <authorList>
            <person name="Liao J."/>
            <person name="Wiedmann M."/>
        </authorList>
    </citation>
    <scope>NUCLEOTIDE SEQUENCE [LARGE SCALE GENOMIC DNA]</scope>
    <source>
        <strain evidence="6 7">FSL L7-0020</strain>
    </source>
</reference>
<dbReference type="CDD" id="cd00038">
    <property type="entry name" value="CAP_ED"/>
    <property type="match status" value="1"/>
</dbReference>
<dbReference type="GO" id="GO:0003700">
    <property type="term" value="F:DNA-binding transcription factor activity"/>
    <property type="evidence" value="ECO:0007669"/>
    <property type="project" value="TreeGrafter"/>
</dbReference>
<dbReference type="AlphaFoldDB" id="A0A7X1DPF9"/>
<proteinExistence type="predicted"/>
<organism evidence="6 7">
    <name type="scientific">Listeria swaminathanii</name>
    <dbReference type="NCBI Taxonomy" id="2713501"/>
    <lineage>
        <taxon>Bacteria</taxon>
        <taxon>Bacillati</taxon>
        <taxon>Bacillota</taxon>
        <taxon>Bacilli</taxon>
        <taxon>Bacillales</taxon>
        <taxon>Listeriaceae</taxon>
        <taxon>Listeria</taxon>
    </lineage>
</organism>
<keyword evidence="2" id="KW-0238">DNA-binding</keyword>
<evidence type="ECO:0000313" key="6">
    <source>
        <dbReference type="EMBL" id="MBC2331033.1"/>
    </source>
</evidence>
<dbReference type="GO" id="GO:0003677">
    <property type="term" value="F:DNA binding"/>
    <property type="evidence" value="ECO:0007669"/>
    <property type="project" value="UniProtKB-KW"/>
</dbReference>
<dbReference type="Pfam" id="PF00027">
    <property type="entry name" value="cNMP_binding"/>
    <property type="match status" value="1"/>
</dbReference>
<dbReference type="SUPFAM" id="SSF46785">
    <property type="entry name" value="Winged helix' DNA-binding domain"/>
    <property type="match status" value="1"/>
</dbReference>
<protein>
    <submittedName>
        <fullName evidence="6">Crp/Fnr family transcriptional regulator</fullName>
    </submittedName>
</protein>
<keyword evidence="3" id="KW-0010">Activator</keyword>
<keyword evidence="4" id="KW-0804">Transcription</keyword>
<evidence type="ECO:0000313" key="7">
    <source>
        <dbReference type="Proteomes" id="UP000572016"/>
    </source>
</evidence>
<evidence type="ECO:0000259" key="5">
    <source>
        <dbReference type="PROSITE" id="PS51063"/>
    </source>
</evidence>
<dbReference type="SMART" id="SM00419">
    <property type="entry name" value="HTH_CRP"/>
    <property type="match status" value="1"/>
</dbReference>
<comment type="caution">
    <text evidence="6">The sequence shown here is derived from an EMBL/GenBank/DDBJ whole genome shotgun (WGS) entry which is preliminary data.</text>
</comment>
<dbReference type="InterPro" id="IPR050397">
    <property type="entry name" value="Env_Response_Regulators"/>
</dbReference>
<dbReference type="Proteomes" id="UP000572016">
    <property type="component" value="Unassembled WGS sequence"/>
</dbReference>
<dbReference type="InterPro" id="IPR000595">
    <property type="entry name" value="cNMP-bd_dom"/>
</dbReference>
<dbReference type="GO" id="GO:0005829">
    <property type="term" value="C:cytosol"/>
    <property type="evidence" value="ECO:0007669"/>
    <property type="project" value="TreeGrafter"/>
</dbReference>
<dbReference type="SUPFAM" id="SSF51206">
    <property type="entry name" value="cAMP-binding domain-like"/>
    <property type="match status" value="1"/>
</dbReference>
<evidence type="ECO:0000256" key="3">
    <source>
        <dbReference type="ARBA" id="ARBA00023159"/>
    </source>
</evidence>
<dbReference type="PROSITE" id="PS51063">
    <property type="entry name" value="HTH_CRP_2"/>
    <property type="match status" value="1"/>
</dbReference>
<feature type="domain" description="HTH crp-type" evidence="5">
    <location>
        <begin position="156"/>
        <end position="222"/>
    </location>
</feature>
<dbReference type="PRINTS" id="PR00034">
    <property type="entry name" value="HTHCRP"/>
</dbReference>
<dbReference type="Gene3D" id="2.60.120.10">
    <property type="entry name" value="Jelly Rolls"/>
    <property type="match status" value="1"/>
</dbReference>
<dbReference type="InterPro" id="IPR014710">
    <property type="entry name" value="RmlC-like_jellyroll"/>
</dbReference>
<evidence type="ECO:0000256" key="2">
    <source>
        <dbReference type="ARBA" id="ARBA00023125"/>
    </source>
</evidence>
<dbReference type="PANTHER" id="PTHR24567:SF58">
    <property type="entry name" value="CYCLIC AMP-BINDING REGULATORY PROTEIN"/>
    <property type="match status" value="1"/>
</dbReference>
<dbReference type="InterPro" id="IPR036390">
    <property type="entry name" value="WH_DNA-bd_sf"/>
</dbReference>
<dbReference type="InterPro" id="IPR012318">
    <property type="entry name" value="HTH_CRP"/>
</dbReference>
<accession>A0A7X1DPF9</accession>
<evidence type="ECO:0000256" key="4">
    <source>
        <dbReference type="ARBA" id="ARBA00023163"/>
    </source>
</evidence>